<gene>
    <name evidence="3" type="ORF">ACRE_065590</name>
</gene>
<keyword evidence="2" id="KW-0812">Transmembrane</keyword>
<name>A0A086T015_HAPC1</name>
<feature type="compositionally biased region" description="Low complexity" evidence="1">
    <location>
        <begin position="298"/>
        <end position="309"/>
    </location>
</feature>
<evidence type="ECO:0000313" key="4">
    <source>
        <dbReference type="Proteomes" id="UP000029964"/>
    </source>
</evidence>
<feature type="transmembrane region" description="Helical" evidence="2">
    <location>
        <begin position="495"/>
        <end position="518"/>
    </location>
</feature>
<dbReference type="AlphaFoldDB" id="A0A086T015"/>
<accession>A0A086T015</accession>
<protein>
    <submittedName>
        <fullName evidence="3">Uncharacterized protein</fullName>
    </submittedName>
</protein>
<feature type="compositionally biased region" description="Basic and acidic residues" evidence="1">
    <location>
        <begin position="246"/>
        <end position="268"/>
    </location>
</feature>
<dbReference type="Proteomes" id="UP000029964">
    <property type="component" value="Unassembled WGS sequence"/>
</dbReference>
<keyword evidence="2" id="KW-0472">Membrane</keyword>
<reference evidence="4" key="1">
    <citation type="journal article" date="2014" name="Genome Announc.">
        <title>Genome sequence and annotation of Acremonium chrysogenum, producer of the beta-lactam antibiotic cephalosporin C.</title>
        <authorList>
            <person name="Terfehr D."/>
            <person name="Dahlmann T.A."/>
            <person name="Specht T."/>
            <person name="Zadra I."/>
            <person name="Kuernsteiner H."/>
            <person name="Kueck U."/>
        </authorList>
    </citation>
    <scope>NUCLEOTIDE SEQUENCE [LARGE SCALE GENOMIC DNA]</scope>
    <source>
        <strain evidence="4">ATCC 11550 / CBS 779.69 / DSM 880 / IAM 14645 / JCM 23072 / IMI 49137</strain>
    </source>
</reference>
<dbReference type="InterPro" id="IPR021840">
    <property type="entry name" value="DUF3433"/>
</dbReference>
<comment type="caution">
    <text evidence="3">The sequence shown here is derived from an EMBL/GenBank/DDBJ whole genome shotgun (WGS) entry which is preliminary data.</text>
</comment>
<feature type="transmembrane region" description="Helical" evidence="2">
    <location>
        <begin position="761"/>
        <end position="783"/>
    </location>
</feature>
<keyword evidence="4" id="KW-1185">Reference proteome</keyword>
<dbReference type="EMBL" id="JPKY01000087">
    <property type="protein sequence ID" value="KFH42697.1"/>
    <property type="molecule type" value="Genomic_DNA"/>
</dbReference>
<feature type="transmembrane region" description="Helical" evidence="2">
    <location>
        <begin position="642"/>
        <end position="664"/>
    </location>
</feature>
<dbReference type="Pfam" id="PF11915">
    <property type="entry name" value="DUF3433"/>
    <property type="match status" value="1"/>
</dbReference>
<feature type="region of interest" description="Disordered" evidence="1">
    <location>
        <begin position="1"/>
        <end position="104"/>
    </location>
</feature>
<feature type="compositionally biased region" description="Polar residues" evidence="1">
    <location>
        <begin position="269"/>
        <end position="278"/>
    </location>
</feature>
<dbReference type="PANTHER" id="PTHR37544">
    <property type="entry name" value="SPRAY-RELATED"/>
    <property type="match status" value="1"/>
</dbReference>
<feature type="compositionally biased region" description="Pro residues" evidence="1">
    <location>
        <begin position="72"/>
        <end position="81"/>
    </location>
</feature>
<keyword evidence="2" id="KW-1133">Transmembrane helix</keyword>
<feature type="transmembrane region" description="Helical" evidence="2">
    <location>
        <begin position="349"/>
        <end position="371"/>
    </location>
</feature>
<feature type="transmembrane region" description="Helical" evidence="2">
    <location>
        <begin position="684"/>
        <end position="708"/>
    </location>
</feature>
<feature type="transmembrane region" description="Helical" evidence="2">
    <location>
        <begin position="436"/>
        <end position="454"/>
    </location>
</feature>
<evidence type="ECO:0000256" key="1">
    <source>
        <dbReference type="SAM" id="MobiDB-lite"/>
    </source>
</evidence>
<feature type="transmembrane region" description="Helical" evidence="2">
    <location>
        <begin position="803"/>
        <end position="822"/>
    </location>
</feature>
<feature type="transmembrane region" description="Helical" evidence="2">
    <location>
        <begin position="391"/>
        <end position="416"/>
    </location>
</feature>
<organism evidence="3 4">
    <name type="scientific">Hapsidospora chrysogenum (strain ATCC 11550 / CBS 779.69 / DSM 880 / IAM 14645 / JCM 23072 / IMI 49137)</name>
    <name type="common">Acremonium chrysogenum</name>
    <dbReference type="NCBI Taxonomy" id="857340"/>
    <lineage>
        <taxon>Eukaryota</taxon>
        <taxon>Fungi</taxon>
        <taxon>Dikarya</taxon>
        <taxon>Ascomycota</taxon>
        <taxon>Pezizomycotina</taxon>
        <taxon>Sordariomycetes</taxon>
        <taxon>Hypocreomycetidae</taxon>
        <taxon>Hypocreales</taxon>
        <taxon>Bionectriaceae</taxon>
        <taxon>Hapsidospora</taxon>
    </lineage>
</organism>
<dbReference type="PANTHER" id="PTHR37544:SF1">
    <property type="entry name" value="PHOSPHORIBOSYLAMINOIMIDAZOLE-SUCCINOCARBOXAMIDE SYNTHASE"/>
    <property type="match status" value="1"/>
</dbReference>
<dbReference type="STRING" id="857340.A0A086T015"/>
<proteinExistence type="predicted"/>
<feature type="compositionally biased region" description="Polar residues" evidence="1">
    <location>
        <begin position="50"/>
        <end position="67"/>
    </location>
</feature>
<feature type="region of interest" description="Disordered" evidence="1">
    <location>
        <begin position="233"/>
        <end position="318"/>
    </location>
</feature>
<dbReference type="OrthoDB" id="3057599at2759"/>
<evidence type="ECO:0000256" key="2">
    <source>
        <dbReference type="SAM" id="Phobius"/>
    </source>
</evidence>
<sequence>MNLHNLNFEHVEAPSQWPPQFQTSETTPPPHDDSESTTIQQRHRHRPAATSEQNDSSGQSLSPQPTNVIPHAPSPPSPPSESTPEIYGPDRHLPPQPAQAHQPLHQRAFHRPGLPPLQATTTTTTTTVTPIIAPPAGAPTVRFDEAQLALFAAQNANHMSGLKDELTIAAGKVTPGVDDGPYIQYAIEALTRRRHGDVADDLLSEGGFEDEMIGVPTPEPLPRRVVDEEMGYHHPPLAVPETSYAGHRDIRRPSLGDEHRRLSDDDQFRTLSPVSSRVHTPMLTSPEWQPQPQPPAQPQQTASKQPTSSGARADPEPWVPVTKDMRDNFYPNDVTYPPLTYKPRILRPFSMLIFMALCLLLTVSLIFSAVYSQRHTGLTPYPGSIYSGQYFLFRLLPQLLAAGVLVYAQAIVSASLRVLPFVALASEDARDRYLALFQRLYPSSFFLPILAGPWQFRTFSVAAWLALFIIPLQSSVFTCVLVGEEDWIWAVSQGVAWTLVALYLILTAAAGILMVFWFRKWTGLIWDVRSIADLIPLLNRSNTTHGYKGADTAASNDALRGLLRDRWFDRLGYWRAEDTQTGSIWYSIGSSGTPTDQDPHLVHQLMRKNASHDRSLTSHDLAIPTNIPQARHRYLPWCLRDLPLAAVTVTAGSLLLALLVVSFLPQTRLEAGFLPLLSAKPGDTAFSAANFLYSFLPSLLGMVLFLLFQALDQALRIVQPWGELSRPDGGVARKSILADYASCSTPLEAAYRAARVGHWRLAVVSVFAASSLGIPILAGGLFMALTVQQPAGQQVRMFPNIPVYGVLLALLFLYVGALTLLLPRRRQLRLPHAVTCLAGIVSLCSADELTRDAAFRAVRCRADLEARLGVDRAADPREESVWFFGVTPGKDERRLSVRRMRRFTEKMTITRRSLTGSMV</sequence>
<evidence type="ECO:0000313" key="3">
    <source>
        <dbReference type="EMBL" id="KFH42697.1"/>
    </source>
</evidence>
<dbReference type="HOGENOM" id="CLU_011750_0_0_1"/>
<feature type="transmembrane region" description="Helical" evidence="2">
    <location>
        <begin position="461"/>
        <end position="483"/>
    </location>
</feature>